<dbReference type="Pfam" id="PF06445">
    <property type="entry name" value="GyrI-like"/>
    <property type="match status" value="1"/>
</dbReference>
<organism evidence="5 6">
    <name type="scientific">Pyxidicoccus parkwayensis</name>
    <dbReference type="NCBI Taxonomy" id="2813578"/>
    <lineage>
        <taxon>Bacteria</taxon>
        <taxon>Pseudomonadati</taxon>
        <taxon>Myxococcota</taxon>
        <taxon>Myxococcia</taxon>
        <taxon>Myxococcales</taxon>
        <taxon>Cystobacterineae</taxon>
        <taxon>Myxococcaceae</taxon>
        <taxon>Pyxidicoccus</taxon>
    </lineage>
</organism>
<sequence length="286" mass="32079">MSRRQTTEADYQRRLLRAQQVLHEHLDAPIDPAALARAAHFSLHHFHRIFRAQMGETVMEHVRRLRLERAARRLRADGDARLLDVALDAGYESHEAFTRAFVSRFGVPPSEFREQPASRVLAWKQAHAGAPGVDVQVRTYPTLRVAFMRHRGSWADVGQLWQRLMAWAASHGLLGSEPVLYGVCPDDPAVTPEALLRFDACIAVGEDFSATDEVEVMDLPGGTYAVGLHRGAYARLGETYLDVIGRWFPTSGCEPAPDAVIEHYLNDPERTPEAELLTEVRVRIAD</sequence>
<dbReference type="SUPFAM" id="SSF55136">
    <property type="entry name" value="Probable bacterial effector-binding domain"/>
    <property type="match status" value="1"/>
</dbReference>
<dbReference type="SMART" id="SM00871">
    <property type="entry name" value="AraC_E_bind"/>
    <property type="match status" value="1"/>
</dbReference>
<dbReference type="PRINTS" id="PR00032">
    <property type="entry name" value="HTHARAC"/>
</dbReference>
<reference evidence="5 6" key="1">
    <citation type="submission" date="2021-02" db="EMBL/GenBank/DDBJ databases">
        <title>De Novo genome assembly of isolated myxobacteria.</title>
        <authorList>
            <person name="Stevens D.C."/>
        </authorList>
    </citation>
    <scope>NUCLEOTIDE SEQUENCE [LARGE SCALE GENOMIC DNA]</scope>
    <source>
        <strain evidence="6">SCPEA02</strain>
    </source>
</reference>
<dbReference type="InterPro" id="IPR018062">
    <property type="entry name" value="HTH_AraC-typ_CS"/>
</dbReference>
<dbReference type="Gene3D" id="1.10.10.60">
    <property type="entry name" value="Homeodomain-like"/>
    <property type="match status" value="2"/>
</dbReference>
<dbReference type="Proteomes" id="UP000662747">
    <property type="component" value="Chromosome"/>
</dbReference>
<feature type="domain" description="HTH araC/xylS-type" evidence="4">
    <location>
        <begin position="16"/>
        <end position="115"/>
    </location>
</feature>
<dbReference type="InterPro" id="IPR018060">
    <property type="entry name" value="HTH_AraC"/>
</dbReference>
<evidence type="ECO:0000256" key="2">
    <source>
        <dbReference type="ARBA" id="ARBA00023125"/>
    </source>
</evidence>
<proteinExistence type="predicted"/>
<keyword evidence="3" id="KW-0804">Transcription</keyword>
<dbReference type="Pfam" id="PF12833">
    <property type="entry name" value="HTH_18"/>
    <property type="match status" value="1"/>
</dbReference>
<dbReference type="InterPro" id="IPR009057">
    <property type="entry name" value="Homeodomain-like_sf"/>
</dbReference>
<dbReference type="PANTHER" id="PTHR40055">
    <property type="entry name" value="TRANSCRIPTIONAL REGULATOR YGIV-RELATED"/>
    <property type="match status" value="1"/>
</dbReference>
<dbReference type="InterPro" id="IPR029442">
    <property type="entry name" value="GyrI-like"/>
</dbReference>
<dbReference type="RefSeq" id="WP_206723445.1">
    <property type="nucleotide sequence ID" value="NZ_CP071090.1"/>
</dbReference>
<dbReference type="Gene3D" id="3.20.80.10">
    <property type="entry name" value="Regulatory factor, effector binding domain"/>
    <property type="match status" value="1"/>
</dbReference>
<gene>
    <name evidence="5" type="ORF">JY651_43100</name>
</gene>
<dbReference type="InterPro" id="IPR050908">
    <property type="entry name" value="SmbC-like"/>
</dbReference>
<name>A0ABX7NTQ2_9BACT</name>
<accession>A0ABX7NTQ2</accession>
<keyword evidence="2" id="KW-0238">DNA-binding</keyword>
<evidence type="ECO:0000256" key="3">
    <source>
        <dbReference type="ARBA" id="ARBA00023163"/>
    </source>
</evidence>
<dbReference type="PROSITE" id="PS01124">
    <property type="entry name" value="HTH_ARAC_FAMILY_2"/>
    <property type="match status" value="1"/>
</dbReference>
<dbReference type="SUPFAM" id="SSF46689">
    <property type="entry name" value="Homeodomain-like"/>
    <property type="match status" value="2"/>
</dbReference>
<keyword evidence="6" id="KW-1185">Reference proteome</keyword>
<evidence type="ECO:0000313" key="5">
    <source>
        <dbReference type="EMBL" id="QSQ21868.1"/>
    </source>
</evidence>
<dbReference type="EMBL" id="CP071090">
    <property type="protein sequence ID" value="QSQ21868.1"/>
    <property type="molecule type" value="Genomic_DNA"/>
</dbReference>
<dbReference type="InterPro" id="IPR020449">
    <property type="entry name" value="Tscrpt_reg_AraC-type_HTH"/>
</dbReference>
<dbReference type="PROSITE" id="PS00041">
    <property type="entry name" value="HTH_ARAC_FAMILY_1"/>
    <property type="match status" value="1"/>
</dbReference>
<evidence type="ECO:0000313" key="6">
    <source>
        <dbReference type="Proteomes" id="UP000662747"/>
    </source>
</evidence>
<dbReference type="InterPro" id="IPR011256">
    <property type="entry name" value="Reg_factor_effector_dom_sf"/>
</dbReference>
<protein>
    <submittedName>
        <fullName evidence="5">AraC family transcriptional regulator</fullName>
    </submittedName>
</protein>
<dbReference type="InterPro" id="IPR010499">
    <property type="entry name" value="AraC_E-bd"/>
</dbReference>
<dbReference type="PANTHER" id="PTHR40055:SF1">
    <property type="entry name" value="TRANSCRIPTIONAL REGULATOR YGIV-RELATED"/>
    <property type="match status" value="1"/>
</dbReference>
<evidence type="ECO:0000256" key="1">
    <source>
        <dbReference type="ARBA" id="ARBA00023015"/>
    </source>
</evidence>
<dbReference type="SMART" id="SM00342">
    <property type="entry name" value="HTH_ARAC"/>
    <property type="match status" value="1"/>
</dbReference>
<evidence type="ECO:0000259" key="4">
    <source>
        <dbReference type="PROSITE" id="PS01124"/>
    </source>
</evidence>
<keyword evidence="1" id="KW-0805">Transcription regulation</keyword>